<dbReference type="AlphaFoldDB" id="A0A2X2KTT7"/>
<dbReference type="InterPro" id="IPR004358">
    <property type="entry name" value="Sig_transdc_His_kin-like_C"/>
</dbReference>
<dbReference type="PANTHER" id="PTHR45453">
    <property type="entry name" value="PHOSPHATE REGULON SENSOR PROTEIN PHOR"/>
    <property type="match status" value="1"/>
</dbReference>
<dbReference type="InterPro" id="IPR001610">
    <property type="entry name" value="PAC"/>
</dbReference>
<dbReference type="InterPro" id="IPR000014">
    <property type="entry name" value="PAS"/>
</dbReference>
<feature type="domain" description="PAC" evidence="10">
    <location>
        <begin position="234"/>
        <end position="286"/>
    </location>
</feature>
<proteinExistence type="predicted"/>
<dbReference type="CDD" id="cd00075">
    <property type="entry name" value="HATPase"/>
    <property type="match status" value="1"/>
</dbReference>
<dbReference type="InterPro" id="IPR003661">
    <property type="entry name" value="HisK_dim/P_dom"/>
</dbReference>
<dbReference type="PROSITE" id="PS50113">
    <property type="entry name" value="PAC"/>
    <property type="match status" value="1"/>
</dbReference>
<dbReference type="SMART" id="SM00387">
    <property type="entry name" value="HATPase_c"/>
    <property type="match status" value="1"/>
</dbReference>
<evidence type="ECO:0000259" key="9">
    <source>
        <dbReference type="PROSITE" id="PS50112"/>
    </source>
</evidence>
<evidence type="ECO:0000256" key="4">
    <source>
        <dbReference type="ARBA" id="ARBA00022679"/>
    </source>
</evidence>
<dbReference type="GO" id="GO:0016036">
    <property type="term" value="P:cellular response to phosphate starvation"/>
    <property type="evidence" value="ECO:0007669"/>
    <property type="project" value="TreeGrafter"/>
</dbReference>
<keyword evidence="3" id="KW-0597">Phosphoprotein</keyword>
<dbReference type="PROSITE" id="PS50109">
    <property type="entry name" value="HIS_KIN"/>
    <property type="match status" value="1"/>
</dbReference>
<dbReference type="CDD" id="cd00130">
    <property type="entry name" value="PAS"/>
    <property type="match status" value="2"/>
</dbReference>
<dbReference type="SUPFAM" id="SSF47384">
    <property type="entry name" value="Homodimeric domain of signal transducing histidine kinase"/>
    <property type="match status" value="1"/>
</dbReference>
<dbReference type="InterPro" id="IPR005467">
    <property type="entry name" value="His_kinase_dom"/>
</dbReference>
<evidence type="ECO:0000256" key="2">
    <source>
        <dbReference type="ARBA" id="ARBA00012438"/>
    </source>
</evidence>
<dbReference type="GO" id="GO:0006355">
    <property type="term" value="P:regulation of DNA-templated transcription"/>
    <property type="evidence" value="ECO:0007669"/>
    <property type="project" value="InterPro"/>
</dbReference>
<dbReference type="EC" id="2.7.13.3" evidence="2"/>
<feature type="domain" description="PAS" evidence="9">
    <location>
        <begin position="161"/>
        <end position="209"/>
    </location>
</feature>
<evidence type="ECO:0000256" key="3">
    <source>
        <dbReference type="ARBA" id="ARBA00022553"/>
    </source>
</evidence>
<dbReference type="Gene3D" id="3.30.450.20">
    <property type="entry name" value="PAS domain"/>
    <property type="match status" value="2"/>
</dbReference>
<dbReference type="NCBIfam" id="TIGR00229">
    <property type="entry name" value="sensory_box"/>
    <property type="match status" value="1"/>
</dbReference>
<dbReference type="CDD" id="cd00082">
    <property type="entry name" value="HisKA"/>
    <property type="match status" value="1"/>
</dbReference>
<dbReference type="EMBL" id="UAUU01000008">
    <property type="protein sequence ID" value="SPZ85489.1"/>
    <property type="molecule type" value="Genomic_DNA"/>
</dbReference>
<dbReference type="PANTHER" id="PTHR45453:SF1">
    <property type="entry name" value="PHOSPHATE REGULON SENSOR PROTEIN PHOR"/>
    <property type="match status" value="1"/>
</dbReference>
<dbReference type="PROSITE" id="PS50112">
    <property type="entry name" value="PAS"/>
    <property type="match status" value="1"/>
</dbReference>
<gene>
    <name evidence="11" type="primary">yycG_2</name>
    <name evidence="11" type="ORF">NCTC11343_02051</name>
</gene>
<dbReference type="InterPro" id="IPR000700">
    <property type="entry name" value="PAS-assoc_C"/>
</dbReference>
<dbReference type="PRINTS" id="PR00344">
    <property type="entry name" value="BCTRLSENSOR"/>
</dbReference>
<dbReference type="GO" id="GO:0004721">
    <property type="term" value="F:phosphoprotein phosphatase activity"/>
    <property type="evidence" value="ECO:0007669"/>
    <property type="project" value="TreeGrafter"/>
</dbReference>
<organism evidence="11 12">
    <name type="scientific">Sphingobacterium multivorum</name>
    <dbReference type="NCBI Taxonomy" id="28454"/>
    <lineage>
        <taxon>Bacteria</taxon>
        <taxon>Pseudomonadati</taxon>
        <taxon>Bacteroidota</taxon>
        <taxon>Sphingobacteriia</taxon>
        <taxon>Sphingobacteriales</taxon>
        <taxon>Sphingobacteriaceae</taxon>
        <taxon>Sphingobacterium</taxon>
    </lineage>
</organism>
<dbReference type="RefSeq" id="WP_112374547.1">
    <property type="nucleotide sequence ID" value="NZ_CP069793.1"/>
</dbReference>
<dbReference type="InterPro" id="IPR036890">
    <property type="entry name" value="HATPase_C_sf"/>
</dbReference>
<dbReference type="SUPFAM" id="SSF55785">
    <property type="entry name" value="PYP-like sensor domain (PAS domain)"/>
    <property type="match status" value="2"/>
</dbReference>
<protein>
    <recommendedName>
        <fullName evidence="2">histidine kinase</fullName>
        <ecNumber evidence="2">2.7.13.3</ecNumber>
    </recommendedName>
</protein>
<dbReference type="GO" id="GO:0005886">
    <property type="term" value="C:plasma membrane"/>
    <property type="evidence" value="ECO:0007669"/>
    <property type="project" value="TreeGrafter"/>
</dbReference>
<evidence type="ECO:0000256" key="7">
    <source>
        <dbReference type="ARBA" id="ARBA00023136"/>
    </source>
</evidence>
<dbReference type="Gene3D" id="3.30.565.10">
    <property type="entry name" value="Histidine kinase-like ATPase, C-terminal domain"/>
    <property type="match status" value="1"/>
</dbReference>
<reference evidence="11 12" key="1">
    <citation type="submission" date="2018-06" db="EMBL/GenBank/DDBJ databases">
        <authorList>
            <consortium name="Pathogen Informatics"/>
            <person name="Doyle S."/>
        </authorList>
    </citation>
    <scope>NUCLEOTIDE SEQUENCE [LARGE SCALE GENOMIC DNA]</scope>
    <source>
        <strain evidence="11 12">NCTC11343</strain>
    </source>
</reference>
<dbReference type="Proteomes" id="UP000251241">
    <property type="component" value="Unassembled WGS sequence"/>
</dbReference>
<dbReference type="Pfam" id="PF02518">
    <property type="entry name" value="HATPase_c"/>
    <property type="match status" value="1"/>
</dbReference>
<dbReference type="InterPro" id="IPR050351">
    <property type="entry name" value="BphY/WalK/GraS-like"/>
</dbReference>
<evidence type="ECO:0000313" key="12">
    <source>
        <dbReference type="Proteomes" id="UP000251241"/>
    </source>
</evidence>
<evidence type="ECO:0000259" key="10">
    <source>
        <dbReference type="PROSITE" id="PS50113"/>
    </source>
</evidence>
<keyword evidence="6" id="KW-0902">Two-component regulatory system</keyword>
<name>A0A2X2KTT7_SPHMU</name>
<dbReference type="GeneID" id="97181166"/>
<dbReference type="SUPFAM" id="SSF55874">
    <property type="entry name" value="ATPase domain of HSP90 chaperone/DNA topoisomerase II/histidine kinase"/>
    <property type="match status" value="1"/>
</dbReference>
<keyword evidence="7" id="KW-0472">Membrane</keyword>
<evidence type="ECO:0000256" key="1">
    <source>
        <dbReference type="ARBA" id="ARBA00000085"/>
    </source>
</evidence>
<dbReference type="SMART" id="SM00091">
    <property type="entry name" value="PAS"/>
    <property type="match status" value="2"/>
</dbReference>
<keyword evidence="4 11" id="KW-0808">Transferase</keyword>
<dbReference type="GO" id="GO:0000155">
    <property type="term" value="F:phosphorelay sensor kinase activity"/>
    <property type="evidence" value="ECO:0007669"/>
    <property type="project" value="InterPro"/>
</dbReference>
<evidence type="ECO:0000256" key="5">
    <source>
        <dbReference type="ARBA" id="ARBA00022777"/>
    </source>
</evidence>
<dbReference type="SMART" id="SM00388">
    <property type="entry name" value="HisKA"/>
    <property type="match status" value="1"/>
</dbReference>
<dbReference type="InterPro" id="IPR036097">
    <property type="entry name" value="HisK_dim/P_sf"/>
</dbReference>
<accession>A0A2X2KTT7</accession>
<dbReference type="InterPro" id="IPR003594">
    <property type="entry name" value="HATPase_dom"/>
</dbReference>
<feature type="domain" description="Histidine kinase" evidence="8">
    <location>
        <begin position="290"/>
        <end position="485"/>
    </location>
</feature>
<dbReference type="Gene3D" id="1.10.287.130">
    <property type="match status" value="1"/>
</dbReference>
<evidence type="ECO:0000313" key="11">
    <source>
        <dbReference type="EMBL" id="SPZ85489.1"/>
    </source>
</evidence>
<evidence type="ECO:0000256" key="6">
    <source>
        <dbReference type="ARBA" id="ARBA00023012"/>
    </source>
</evidence>
<dbReference type="InterPro" id="IPR013767">
    <property type="entry name" value="PAS_fold"/>
</dbReference>
<dbReference type="SMART" id="SM00086">
    <property type="entry name" value="PAC"/>
    <property type="match status" value="2"/>
</dbReference>
<dbReference type="Pfam" id="PF00512">
    <property type="entry name" value="HisKA"/>
    <property type="match status" value="1"/>
</dbReference>
<keyword evidence="5 11" id="KW-0418">Kinase</keyword>
<dbReference type="InterPro" id="IPR035965">
    <property type="entry name" value="PAS-like_dom_sf"/>
</dbReference>
<comment type="catalytic activity">
    <reaction evidence="1">
        <text>ATP + protein L-histidine = ADP + protein N-phospho-L-histidine.</text>
        <dbReference type="EC" id="2.7.13.3"/>
    </reaction>
</comment>
<sequence>MKDDEFVHSMCFTKDVTEAVLAEKRRDKLTAILQEKEERLRLAIASTGLGTWDWDAAKGIVQLSPQAQEILELSAPIQKKEAMITLIHPEDQPAIFQQMRGLSENKMDGHFEFTCRIIRPITHGIAFVKITGSAFFSGSKESRRIIGALMDVTDQKKATEKSAELAAIVNSSYDAIIGKTLDGIITSWNDAATNLFGYSNAEMIGQSILKLIPRDRHSEEDYILGRMRMGHSIKHFETVRQTKSGKLVDLSLTISPIKNDLGEIIGVSKIARDISEKKQEEKRKNTFISVASHELKTPLTTVLMSAQMMQQHATIFGEKSAQIGTKIESQVRKMMLMIADFLSITEVDEGKLQLHQTIFQLDKLMRDCINDLETNRHSIELRCDPTVHILADWPKMDQVFANLLNNAIKYSPHGGTIIIGTQIIGEKVRIYVQDEGIGIEPKHQKNIFKSFYRVDNLNTSNISGFGIGLYLVAEILRKHGSQIHV</sequence>
<dbReference type="Pfam" id="PF00989">
    <property type="entry name" value="PAS"/>
    <property type="match status" value="1"/>
</dbReference>
<evidence type="ECO:0000259" key="8">
    <source>
        <dbReference type="PROSITE" id="PS50109"/>
    </source>
</evidence>